<dbReference type="EMBL" id="VNFH01000006">
    <property type="protein sequence ID" value="TVU69997.1"/>
    <property type="molecule type" value="Genomic_DNA"/>
</dbReference>
<name>A0A558HLJ0_9GAMM</name>
<dbReference type="AlphaFoldDB" id="A0A558HLJ0"/>
<protein>
    <submittedName>
        <fullName evidence="2">Uncharacterized protein</fullName>
    </submittedName>
</protein>
<proteinExistence type="predicted"/>
<keyword evidence="3" id="KW-1185">Reference proteome</keyword>
<feature type="transmembrane region" description="Helical" evidence="1">
    <location>
        <begin position="37"/>
        <end position="56"/>
    </location>
</feature>
<comment type="caution">
    <text evidence="2">The sequence shown here is derived from an EMBL/GenBank/DDBJ whole genome shotgun (WGS) entry which is preliminary data.</text>
</comment>
<feature type="transmembrane region" description="Helical" evidence="1">
    <location>
        <begin position="106"/>
        <end position="127"/>
    </location>
</feature>
<dbReference type="Proteomes" id="UP000319941">
    <property type="component" value="Unassembled WGS sequence"/>
</dbReference>
<gene>
    <name evidence="2" type="ORF">FQP86_09260</name>
</gene>
<evidence type="ECO:0000256" key="1">
    <source>
        <dbReference type="SAM" id="Phobius"/>
    </source>
</evidence>
<accession>A0A558HLJ0</accession>
<organism evidence="2 3">
    <name type="scientific">Cobetia crustatorum</name>
    <dbReference type="NCBI Taxonomy" id="553385"/>
    <lineage>
        <taxon>Bacteria</taxon>
        <taxon>Pseudomonadati</taxon>
        <taxon>Pseudomonadota</taxon>
        <taxon>Gammaproteobacteria</taxon>
        <taxon>Oceanospirillales</taxon>
        <taxon>Halomonadaceae</taxon>
        <taxon>Cobetia</taxon>
    </lineage>
</organism>
<keyword evidence="1" id="KW-0812">Transmembrane</keyword>
<dbReference type="STRING" id="553385.GCA_000591415_02802"/>
<keyword evidence="1" id="KW-1133">Transmembrane helix</keyword>
<feature type="transmembrane region" description="Helical" evidence="1">
    <location>
        <begin position="12"/>
        <end position="31"/>
    </location>
</feature>
<keyword evidence="1" id="KW-0472">Membrane</keyword>
<dbReference type="RefSeq" id="WP_024952693.1">
    <property type="nucleotide sequence ID" value="NZ_CAWOWR010000116.1"/>
</dbReference>
<evidence type="ECO:0000313" key="2">
    <source>
        <dbReference type="EMBL" id="TVU69997.1"/>
    </source>
</evidence>
<evidence type="ECO:0000313" key="3">
    <source>
        <dbReference type="Proteomes" id="UP000319941"/>
    </source>
</evidence>
<reference evidence="2 3" key="1">
    <citation type="submission" date="2019-07" db="EMBL/GenBank/DDBJ databases">
        <title>Diversity of Bacteria from Kongsfjorden, Arctic.</title>
        <authorList>
            <person name="Yu Y."/>
        </authorList>
    </citation>
    <scope>NUCLEOTIDE SEQUENCE [LARGE SCALE GENOMIC DNA]</scope>
    <source>
        <strain evidence="2 3">SM1923</strain>
    </source>
</reference>
<feature type="transmembrane region" description="Helical" evidence="1">
    <location>
        <begin position="76"/>
        <end position="94"/>
    </location>
</feature>
<sequence>MSTRSKLRADFIGAVEGAFWLVITWSSFWLGFQQQPLWCLVPITLGSITIAVTFLYRPWALALSRYRVRLSRVEMLWHVLVIPSLLAMPLWMILERLFGPITPEYQLSLVAVLSLSGWCVYVLTQLIKRSFQSLRLNRKPAA</sequence>